<name>A0ABN6N8N6_9BACT</name>
<dbReference type="PANTHER" id="PTHR16222">
    <property type="entry name" value="ADP-RIBOSYLGLYCOHYDROLASE"/>
    <property type="match status" value="1"/>
</dbReference>
<protein>
    <submittedName>
        <fullName evidence="1">ADP-ribosylglycohydrolase</fullName>
    </submittedName>
</protein>
<dbReference type="Gene3D" id="1.10.4080.10">
    <property type="entry name" value="ADP-ribosylation/Crystallin J1"/>
    <property type="match status" value="1"/>
</dbReference>
<dbReference type="InterPro" id="IPR036705">
    <property type="entry name" value="Ribosyl_crysJ1_sf"/>
</dbReference>
<accession>A0ABN6N8N6</accession>
<organism evidence="1 2">
    <name type="scientific">Anaeromyxobacter paludicola</name>
    <dbReference type="NCBI Taxonomy" id="2918171"/>
    <lineage>
        <taxon>Bacteria</taxon>
        <taxon>Pseudomonadati</taxon>
        <taxon>Myxococcota</taxon>
        <taxon>Myxococcia</taxon>
        <taxon>Myxococcales</taxon>
        <taxon>Cystobacterineae</taxon>
        <taxon>Anaeromyxobacteraceae</taxon>
        <taxon>Anaeromyxobacter</taxon>
    </lineage>
</organism>
<dbReference type="InterPro" id="IPR005502">
    <property type="entry name" value="Ribosyl_crysJ1"/>
</dbReference>
<dbReference type="PANTHER" id="PTHR16222:SF12">
    <property type="entry name" value="ADP-RIBOSYLGLYCOHYDROLASE-RELATED"/>
    <property type="match status" value="1"/>
</dbReference>
<gene>
    <name evidence="1" type="primary">draG_1</name>
    <name evidence="1" type="ORF">AMPC_17110</name>
</gene>
<reference evidence="2" key="1">
    <citation type="journal article" date="2022" name="Int. J. Syst. Evol. Microbiol.">
        <title>Anaeromyxobacter oryzae sp. nov., Anaeromyxobacter diazotrophicus sp. nov. and Anaeromyxobacter paludicola sp. nov., isolated from paddy soils.</title>
        <authorList>
            <person name="Itoh H."/>
            <person name="Xu Z."/>
            <person name="Mise K."/>
            <person name="Masuda Y."/>
            <person name="Ushijima N."/>
            <person name="Hayakawa C."/>
            <person name="Shiratori Y."/>
            <person name="Senoo K."/>
        </authorList>
    </citation>
    <scope>NUCLEOTIDE SEQUENCE [LARGE SCALE GENOMIC DNA]</scope>
    <source>
        <strain evidence="2">Red630</strain>
    </source>
</reference>
<dbReference type="RefSeq" id="WP_248345776.1">
    <property type="nucleotide sequence ID" value="NZ_AP025592.1"/>
</dbReference>
<dbReference type="EMBL" id="AP025592">
    <property type="protein sequence ID" value="BDG08598.1"/>
    <property type="molecule type" value="Genomic_DNA"/>
</dbReference>
<sequence length="348" mass="36753">MPTTIPPEGPARSRARGAVLGLAVGDALGTTLEFTTPAPCSFRALISGPHDELTGGGPFSLEAGQITDDTQMASCLALSLRERRGFDADDVASRYLAWRDHAFDIGSQTSAALAAIANGTRPADAGREVWQGRHPRPAGNGSLMRTAPIGVAFAMDPAARRDAALRDSALTHYDPRCLLACTAFDAALAAAITGAAGTREEVLAAAREELEPALLALRGAPGLTDQEVREAAEALAGDLHLASRSDPLLYGPDLHLHTHQGFVRVAFRLAFWELLHAPDFRSGLVDVVNRGGDADTNGAIAGALLGAFFGAAAIPRRWTERVLGALEDRPGPLRDLYHPRRLLELVDG</sequence>
<dbReference type="InterPro" id="IPR050792">
    <property type="entry name" value="ADP-ribosylglycohydrolase"/>
</dbReference>
<evidence type="ECO:0000313" key="2">
    <source>
        <dbReference type="Proteomes" id="UP001162734"/>
    </source>
</evidence>
<dbReference type="Pfam" id="PF03747">
    <property type="entry name" value="ADP_ribosyl_GH"/>
    <property type="match status" value="1"/>
</dbReference>
<dbReference type="Proteomes" id="UP001162734">
    <property type="component" value="Chromosome"/>
</dbReference>
<dbReference type="SUPFAM" id="SSF101478">
    <property type="entry name" value="ADP-ribosylglycohydrolase"/>
    <property type="match status" value="1"/>
</dbReference>
<keyword evidence="2" id="KW-1185">Reference proteome</keyword>
<proteinExistence type="predicted"/>
<evidence type="ECO:0000313" key="1">
    <source>
        <dbReference type="EMBL" id="BDG08598.1"/>
    </source>
</evidence>